<evidence type="ECO:0000259" key="3">
    <source>
        <dbReference type="Pfam" id="PF22725"/>
    </source>
</evidence>
<feature type="domain" description="Gfo/Idh/MocA-like oxidoreductase N-terminal" evidence="2">
    <location>
        <begin position="4"/>
        <end position="114"/>
    </location>
</feature>
<dbReference type="Gene3D" id="3.30.360.10">
    <property type="entry name" value="Dihydrodipicolinate Reductase, domain 2"/>
    <property type="match status" value="1"/>
</dbReference>
<organism evidence="4 5">
    <name type="scientific">Szabonella alba</name>
    <dbReference type="NCBI Taxonomy" id="2804194"/>
    <lineage>
        <taxon>Bacteria</taxon>
        <taxon>Pseudomonadati</taxon>
        <taxon>Pseudomonadota</taxon>
        <taxon>Alphaproteobacteria</taxon>
        <taxon>Rhodobacterales</taxon>
        <taxon>Paracoccaceae</taxon>
        <taxon>Szabonella</taxon>
    </lineage>
</organism>
<dbReference type="InterPro" id="IPR036291">
    <property type="entry name" value="NAD(P)-bd_dom_sf"/>
</dbReference>
<dbReference type="InterPro" id="IPR055170">
    <property type="entry name" value="GFO_IDH_MocA-like_dom"/>
</dbReference>
<comment type="caution">
    <text evidence="4">The sequence shown here is derived from an EMBL/GenBank/DDBJ whole genome shotgun (WGS) entry which is preliminary data.</text>
</comment>
<dbReference type="GO" id="GO:0000166">
    <property type="term" value="F:nucleotide binding"/>
    <property type="evidence" value="ECO:0007669"/>
    <property type="project" value="InterPro"/>
</dbReference>
<keyword evidence="1" id="KW-0560">Oxidoreductase</keyword>
<dbReference type="InterPro" id="IPR000683">
    <property type="entry name" value="Gfo/Idh/MocA-like_OxRdtase_N"/>
</dbReference>
<evidence type="ECO:0000313" key="4">
    <source>
        <dbReference type="EMBL" id="MBL4918070.1"/>
    </source>
</evidence>
<feature type="domain" description="GFO/IDH/MocA-like oxidoreductase" evidence="3">
    <location>
        <begin position="131"/>
        <end position="260"/>
    </location>
</feature>
<dbReference type="GO" id="GO:0016491">
    <property type="term" value="F:oxidoreductase activity"/>
    <property type="evidence" value="ECO:0007669"/>
    <property type="project" value="UniProtKB-KW"/>
</dbReference>
<sequence>MKPIRVAIAGAGAISSFHLHGWQAQQGVELVAICDPDRNRAAERAAEFGIPQVFDDVALMLDATRPDALDIITPVASHAPLVRLAADHGIHVICQKPMTPTVAEAEALIAEVGERIRFMVHENYRFRPHYAEMIARLAAGAVGRIRHVRLTVRASSLHDYPGRVPFLLGRQPYLAQFPRLLVFEVLIHHLDALRAMLGEMEPLAAILDRINPVLAGEDAALVTLRTQTGALVQIDANISAPGHPPLPADRLEVMGETDTLILDHDRITLLSDPDTVSLHDLAANYQACFTGAVTEFVTGLRTGGAFATDRLDNLRTLRLMEAIYRLAGVAI</sequence>
<gene>
    <name evidence="4" type="ORF">JL811_12655</name>
</gene>
<name>A0A8K0VFH1_9RHOB</name>
<evidence type="ECO:0000259" key="2">
    <source>
        <dbReference type="Pfam" id="PF01408"/>
    </source>
</evidence>
<dbReference type="EMBL" id="JAESVN010000005">
    <property type="protein sequence ID" value="MBL4918070.1"/>
    <property type="molecule type" value="Genomic_DNA"/>
</dbReference>
<dbReference type="PANTHER" id="PTHR43818:SF11">
    <property type="entry name" value="BCDNA.GH03377"/>
    <property type="match status" value="1"/>
</dbReference>
<dbReference type="Proteomes" id="UP000648908">
    <property type="component" value="Unassembled WGS sequence"/>
</dbReference>
<dbReference type="Pfam" id="PF22725">
    <property type="entry name" value="GFO_IDH_MocA_C3"/>
    <property type="match status" value="1"/>
</dbReference>
<dbReference type="SUPFAM" id="SSF51735">
    <property type="entry name" value="NAD(P)-binding Rossmann-fold domains"/>
    <property type="match status" value="1"/>
</dbReference>
<dbReference type="RefSeq" id="WP_202689066.1">
    <property type="nucleotide sequence ID" value="NZ_JAESVN010000005.1"/>
</dbReference>
<evidence type="ECO:0000313" key="5">
    <source>
        <dbReference type="Proteomes" id="UP000648908"/>
    </source>
</evidence>
<evidence type="ECO:0000256" key="1">
    <source>
        <dbReference type="ARBA" id="ARBA00023002"/>
    </source>
</evidence>
<dbReference type="Pfam" id="PF01408">
    <property type="entry name" value="GFO_IDH_MocA"/>
    <property type="match status" value="1"/>
</dbReference>
<reference evidence="4" key="1">
    <citation type="submission" date="2021-01" db="EMBL/GenBank/DDBJ databases">
        <title>Tabrizicola alba sp. nov. a motile alkaliphilic bacterium isolated from a soda lake.</title>
        <authorList>
            <person name="Szuroczki S."/>
            <person name="Abbaszade G."/>
            <person name="Schumann P."/>
            <person name="Toth E."/>
        </authorList>
    </citation>
    <scope>NUCLEOTIDE SEQUENCE</scope>
    <source>
        <strain evidence="4">DMG-N-6</strain>
    </source>
</reference>
<dbReference type="SUPFAM" id="SSF55347">
    <property type="entry name" value="Glyceraldehyde-3-phosphate dehydrogenase-like, C-terminal domain"/>
    <property type="match status" value="1"/>
</dbReference>
<keyword evidence="5" id="KW-1185">Reference proteome</keyword>
<proteinExistence type="predicted"/>
<dbReference type="InterPro" id="IPR050463">
    <property type="entry name" value="Gfo/Idh/MocA_oxidrdct_glycsds"/>
</dbReference>
<protein>
    <submittedName>
        <fullName evidence="4">Gfo/Idh/MocA family oxidoreductase</fullName>
    </submittedName>
</protein>
<dbReference type="Gene3D" id="3.40.50.720">
    <property type="entry name" value="NAD(P)-binding Rossmann-like Domain"/>
    <property type="match status" value="1"/>
</dbReference>
<dbReference type="PANTHER" id="PTHR43818">
    <property type="entry name" value="BCDNA.GH03377"/>
    <property type="match status" value="1"/>
</dbReference>
<accession>A0A8K0VFH1</accession>
<dbReference type="AlphaFoldDB" id="A0A8K0VFH1"/>